<dbReference type="EMBL" id="CP076456">
    <property type="protein sequence ID" value="QWQ35065.1"/>
    <property type="molecule type" value="Genomic_DNA"/>
</dbReference>
<evidence type="ECO:0000256" key="1">
    <source>
        <dbReference type="ARBA" id="ARBA00022679"/>
    </source>
</evidence>
<accession>A0A975S3W8</accession>
<dbReference type="InterPro" id="IPR000182">
    <property type="entry name" value="GNAT_dom"/>
</dbReference>
<evidence type="ECO:0000313" key="5">
    <source>
        <dbReference type="Proteomes" id="UP000680588"/>
    </source>
</evidence>
<dbReference type="CDD" id="cd04301">
    <property type="entry name" value="NAT_SF"/>
    <property type="match status" value="1"/>
</dbReference>
<sequence>MNDETASVSLVPVDDVVLRQLVRAAVTDATADEVTPPLTPGPSWTVARVDWLRAYHQRCRDGLTGAAGEATWAVVVNQNIVGSVRLKKTGVEGALETGIWLIRKTRGQGIGRMAIAEVLRKARLLGAHEVQAKTTARNTAAQRVLRSLSFNITTPVDGSEIMGSFTIRPAPQH</sequence>
<dbReference type="InterPro" id="IPR016181">
    <property type="entry name" value="Acyl_CoA_acyltransferase"/>
</dbReference>
<dbReference type="PROSITE" id="PS51186">
    <property type="entry name" value="GNAT"/>
    <property type="match status" value="1"/>
</dbReference>
<dbReference type="SUPFAM" id="SSF55729">
    <property type="entry name" value="Acyl-CoA N-acyltransferases (Nat)"/>
    <property type="match status" value="1"/>
</dbReference>
<name>A0A975S3W8_9MICC</name>
<keyword evidence="5" id="KW-1185">Reference proteome</keyword>
<protein>
    <submittedName>
        <fullName evidence="4">GNAT family N-acetyltransferase</fullName>
    </submittedName>
</protein>
<evidence type="ECO:0000256" key="2">
    <source>
        <dbReference type="ARBA" id="ARBA00023315"/>
    </source>
</evidence>
<proteinExistence type="predicted"/>
<dbReference type="Proteomes" id="UP000680588">
    <property type="component" value="Chromosome"/>
</dbReference>
<keyword evidence="2" id="KW-0012">Acyltransferase</keyword>
<dbReference type="RefSeq" id="WP_216202313.1">
    <property type="nucleotide sequence ID" value="NZ_CP076456.1"/>
</dbReference>
<organism evidence="4 5">
    <name type="scientific">Arthrobacter sunyaminii</name>
    <dbReference type="NCBI Taxonomy" id="2816859"/>
    <lineage>
        <taxon>Bacteria</taxon>
        <taxon>Bacillati</taxon>
        <taxon>Actinomycetota</taxon>
        <taxon>Actinomycetes</taxon>
        <taxon>Micrococcales</taxon>
        <taxon>Micrococcaceae</taxon>
        <taxon>Arthrobacter</taxon>
    </lineage>
</organism>
<evidence type="ECO:0000259" key="3">
    <source>
        <dbReference type="PROSITE" id="PS51186"/>
    </source>
</evidence>
<evidence type="ECO:0000313" key="4">
    <source>
        <dbReference type="EMBL" id="QWQ35065.1"/>
    </source>
</evidence>
<dbReference type="GO" id="GO:0016747">
    <property type="term" value="F:acyltransferase activity, transferring groups other than amino-acyl groups"/>
    <property type="evidence" value="ECO:0007669"/>
    <property type="project" value="InterPro"/>
</dbReference>
<dbReference type="PANTHER" id="PTHR43877">
    <property type="entry name" value="AMINOALKYLPHOSPHONATE N-ACETYLTRANSFERASE-RELATED-RELATED"/>
    <property type="match status" value="1"/>
</dbReference>
<gene>
    <name evidence="4" type="ORF">KG104_11075</name>
</gene>
<dbReference type="Gene3D" id="3.40.630.30">
    <property type="match status" value="1"/>
</dbReference>
<feature type="domain" description="N-acetyltransferase" evidence="3">
    <location>
        <begin position="16"/>
        <end position="173"/>
    </location>
</feature>
<dbReference type="KEGG" id="asun:KG104_11075"/>
<dbReference type="Pfam" id="PF13302">
    <property type="entry name" value="Acetyltransf_3"/>
    <property type="match status" value="1"/>
</dbReference>
<dbReference type="AlphaFoldDB" id="A0A975S3W8"/>
<reference evidence="4" key="1">
    <citation type="submission" date="2021-06" db="EMBL/GenBank/DDBJ databases">
        <title>Novel species in genus Arthrobacter.</title>
        <authorList>
            <person name="Zhang G."/>
        </authorList>
    </citation>
    <scope>NUCLEOTIDE SEQUENCE</scope>
    <source>
        <strain evidence="4">Zg-ZUI122</strain>
    </source>
</reference>
<dbReference type="InterPro" id="IPR050832">
    <property type="entry name" value="Bact_Acetyltransf"/>
</dbReference>
<keyword evidence="1" id="KW-0808">Transferase</keyword>